<accession>A0A6C0B7W5</accession>
<name>A0A6C0B7W5_9ZZZZ</name>
<sequence>MEKKLNSRTEEYITKFKDDIRTKLIQLGITEKEKANELLEFVYEYDRLVFSKDDISKRKRIQNSIPTQNRCNARRADNKQCTRKRKDGYEFCGTHSKGAPYGMADDTCGECTKKLDVVAKDVNGIVYYIDKFNNVYKTEDILAGKTNPAVIAKCVMSSSGGITIPGI</sequence>
<dbReference type="AlphaFoldDB" id="A0A6C0B7W5"/>
<organism evidence="1">
    <name type="scientific">viral metagenome</name>
    <dbReference type="NCBI Taxonomy" id="1070528"/>
    <lineage>
        <taxon>unclassified sequences</taxon>
        <taxon>metagenomes</taxon>
        <taxon>organismal metagenomes</taxon>
    </lineage>
</organism>
<protein>
    <submittedName>
        <fullName evidence="1">Uncharacterized protein</fullName>
    </submittedName>
</protein>
<dbReference type="EMBL" id="MN739084">
    <property type="protein sequence ID" value="QHS87649.1"/>
    <property type="molecule type" value="Genomic_DNA"/>
</dbReference>
<reference evidence="1" key="1">
    <citation type="journal article" date="2020" name="Nature">
        <title>Giant virus diversity and host interactions through global metagenomics.</title>
        <authorList>
            <person name="Schulz F."/>
            <person name="Roux S."/>
            <person name="Paez-Espino D."/>
            <person name="Jungbluth S."/>
            <person name="Walsh D.A."/>
            <person name="Denef V.J."/>
            <person name="McMahon K.D."/>
            <person name="Konstantinidis K.T."/>
            <person name="Eloe-Fadrosh E.A."/>
            <person name="Kyrpides N.C."/>
            <person name="Woyke T."/>
        </authorList>
    </citation>
    <scope>NUCLEOTIDE SEQUENCE</scope>
    <source>
        <strain evidence="1">GVMAG-M-3300010157-4</strain>
    </source>
</reference>
<evidence type="ECO:0000313" key="1">
    <source>
        <dbReference type="EMBL" id="QHS87649.1"/>
    </source>
</evidence>
<proteinExistence type="predicted"/>